<dbReference type="InterPro" id="IPR032781">
    <property type="entry name" value="ABC_tran_Xtn"/>
</dbReference>
<dbReference type="PANTHER" id="PTHR42855">
    <property type="entry name" value="ABC TRANSPORTER ATP-BINDING SUBUNIT"/>
    <property type="match status" value="1"/>
</dbReference>
<dbReference type="EC" id="3.6.1.-" evidence="9"/>
<feature type="domain" description="ABC transporter" evidence="10">
    <location>
        <begin position="1"/>
        <end position="253"/>
    </location>
</feature>
<dbReference type="Pfam" id="PF16326">
    <property type="entry name" value="ABC_tran_CTD"/>
    <property type="match status" value="1"/>
</dbReference>
<evidence type="ECO:0000256" key="3">
    <source>
        <dbReference type="ARBA" id="ARBA00022741"/>
    </source>
</evidence>
<keyword evidence="9" id="KW-0175">Coiled coil</keyword>
<dbReference type="InterPro" id="IPR051309">
    <property type="entry name" value="ABCF_ATPase"/>
</dbReference>
<evidence type="ECO:0000256" key="4">
    <source>
        <dbReference type="ARBA" id="ARBA00022763"/>
    </source>
</evidence>
<dbReference type="EMBL" id="JAVRIF010000001">
    <property type="protein sequence ID" value="MDT0601979.1"/>
    <property type="molecule type" value="Genomic_DNA"/>
</dbReference>
<dbReference type="Gene3D" id="3.40.50.300">
    <property type="entry name" value="P-loop containing nucleotide triphosphate hydrolases"/>
    <property type="match status" value="2"/>
</dbReference>
<dbReference type="SMART" id="SM00382">
    <property type="entry name" value="AAA"/>
    <property type="match status" value="2"/>
</dbReference>
<protein>
    <recommendedName>
        <fullName evidence="9">ATP-binding protein Uup</fullName>
        <ecNumber evidence="9">3.6.1.-</ecNumber>
    </recommendedName>
</protein>
<keyword evidence="2 9" id="KW-0677">Repeat</keyword>
<dbReference type="Pfam" id="PF12848">
    <property type="entry name" value="ABC_tran_Xtn"/>
    <property type="match status" value="1"/>
</dbReference>
<keyword evidence="3 9" id="KW-0547">Nucleotide-binding</keyword>
<dbReference type="HAMAP" id="MF_00848">
    <property type="entry name" value="Uup"/>
    <property type="match status" value="1"/>
</dbReference>
<dbReference type="InterPro" id="IPR003593">
    <property type="entry name" value="AAA+_ATPase"/>
</dbReference>
<feature type="binding site" evidence="9">
    <location>
        <begin position="36"/>
        <end position="43"/>
    </location>
    <ligand>
        <name>ATP</name>
        <dbReference type="ChEBI" id="CHEBI:30616"/>
        <label>1</label>
    </ligand>
</feature>
<reference evidence="11 12" key="1">
    <citation type="submission" date="2023-09" db="EMBL/GenBank/DDBJ databases">
        <authorList>
            <person name="Rey-Velasco X."/>
        </authorList>
    </citation>
    <scope>NUCLEOTIDE SEQUENCE [LARGE SCALE GENOMIC DNA]</scope>
    <source>
        <strain evidence="11 12">W431</strain>
    </source>
</reference>
<dbReference type="Gene3D" id="1.10.287.380">
    <property type="entry name" value="Valyl-tRNA synthetase, C-terminal domain"/>
    <property type="match status" value="1"/>
</dbReference>
<keyword evidence="12" id="KW-1185">Reference proteome</keyword>
<dbReference type="SUPFAM" id="SSF52540">
    <property type="entry name" value="P-loop containing nucleoside triphosphate hydrolases"/>
    <property type="match status" value="2"/>
</dbReference>
<accession>A0ABU2ZW96</accession>
<dbReference type="CDD" id="cd03221">
    <property type="entry name" value="ABCF_EF-3"/>
    <property type="match status" value="2"/>
</dbReference>
<dbReference type="InterPro" id="IPR032524">
    <property type="entry name" value="ABC_tran_C"/>
</dbReference>
<evidence type="ECO:0000256" key="7">
    <source>
        <dbReference type="ARBA" id="ARBA00023125"/>
    </source>
</evidence>
<dbReference type="Proteomes" id="UP001266357">
    <property type="component" value="Unassembled WGS sequence"/>
</dbReference>
<keyword evidence="5 9" id="KW-0378">Hydrolase</keyword>
<feature type="coiled-coil region" evidence="9">
    <location>
        <begin position="577"/>
        <end position="635"/>
    </location>
</feature>
<name>A0ABU2ZW96_9GAMM</name>
<evidence type="ECO:0000256" key="8">
    <source>
        <dbReference type="ARBA" id="ARBA00023204"/>
    </source>
</evidence>
<dbReference type="NCBIfam" id="NF008358">
    <property type="entry name" value="PRK11147.1"/>
    <property type="match status" value="1"/>
</dbReference>
<dbReference type="Pfam" id="PF00005">
    <property type="entry name" value="ABC_tran"/>
    <property type="match status" value="2"/>
</dbReference>
<keyword evidence="4 9" id="KW-0227">DNA damage</keyword>
<sequence length="638" mass="71949">MELIRISQGELAFGEDSILDKAELTIKTGERVCLVGKNGAGKSSLMKVLMGKQTLDDGTMLISNNVKLAMLEQDPPESCSMTVFDYVAQGVEENAELIKQYHAIIHLIDEDPSEDNLNKLANVQQQLDQANAWQDEQRIEKVLTTLALDADKMVSDLSGGWLRKLALAKALVSEPDVLLLDEPTNHLDISSVLWLEQFLKDFKGTIIFISHDRAFIRGLSTRILDLDRGQLVSYPGNYDLYIEQKAHDLEVQATQNALFDKRLAEEEVWIRQGIKARRTRNEGRVRALEKLRVERQQRRDVKKQGDIKISAGERSGKLVFESEQLTMAFDEKVIFKGLDLLITRGDRLALIGANGTGKSTLIKLLMEQLKPTSGKMRIGVNLDIAYFDQHRDALDLNMTVQDTVAEGKQEVTVNGKTRHVLGYLQDFLFSPKRARTPVRALSGGEKNRLLLARLFLKPSNLLILDEPTNDLDIETLELLEEVVANYAGTVILVSHDRDFVNNCVNTCLYFDGSGHITQIVGGYDDVDSYLALKDEQRKKMSEGVEKSVDNNTNKVASAPKPKIVTKKKLSFKETRELEALPEQIDEFEQLISSLQEQVNSADFFNQDSEITKKILNQLEETESKLEVAFARWQELDEL</sequence>
<feature type="domain" description="ABC transporter" evidence="10">
    <location>
        <begin position="320"/>
        <end position="538"/>
    </location>
</feature>
<comment type="function">
    <text evidence="9">Probably plays a role in ribosome assembly or function. May be involved in resolution of branched DNA intermediates that result from template switching in postreplication gaps. Binds DNA and has ATPase activity.</text>
</comment>
<dbReference type="RefSeq" id="WP_311575318.1">
    <property type="nucleotide sequence ID" value="NZ_JAVRIF010000001.1"/>
</dbReference>
<evidence type="ECO:0000256" key="5">
    <source>
        <dbReference type="ARBA" id="ARBA00022801"/>
    </source>
</evidence>
<dbReference type="GO" id="GO:0005524">
    <property type="term" value="F:ATP binding"/>
    <property type="evidence" value="ECO:0007669"/>
    <property type="project" value="UniProtKB-KW"/>
</dbReference>
<comment type="caution">
    <text evidence="11">The sequence shown here is derived from an EMBL/GenBank/DDBJ whole genome shotgun (WGS) entry which is preliminary data.</text>
</comment>
<dbReference type="InterPro" id="IPR027417">
    <property type="entry name" value="P-loop_NTPase"/>
</dbReference>
<gene>
    <name evidence="9" type="primary">uup</name>
    <name evidence="11" type="ORF">RM573_00015</name>
</gene>
<comment type="catalytic activity">
    <reaction evidence="9">
        <text>ATP + H2O = ADP + phosphate + H(+)</text>
        <dbReference type="Rhea" id="RHEA:13065"/>
        <dbReference type="ChEBI" id="CHEBI:15377"/>
        <dbReference type="ChEBI" id="CHEBI:15378"/>
        <dbReference type="ChEBI" id="CHEBI:30616"/>
        <dbReference type="ChEBI" id="CHEBI:43474"/>
        <dbReference type="ChEBI" id="CHEBI:456216"/>
    </reaction>
</comment>
<evidence type="ECO:0000313" key="11">
    <source>
        <dbReference type="EMBL" id="MDT0601979.1"/>
    </source>
</evidence>
<evidence type="ECO:0000313" key="12">
    <source>
        <dbReference type="Proteomes" id="UP001266357"/>
    </source>
</evidence>
<dbReference type="InterPro" id="IPR003439">
    <property type="entry name" value="ABC_transporter-like_ATP-bd"/>
</dbReference>
<dbReference type="InterPro" id="IPR017871">
    <property type="entry name" value="ABC_transporter-like_CS"/>
</dbReference>
<proteinExistence type="inferred from homology"/>
<comment type="similarity">
    <text evidence="9">Belongs to the ABC transporter superfamily. ABCF family. Uup subfamily.</text>
</comment>
<keyword evidence="1 9" id="KW-0963">Cytoplasm</keyword>
<evidence type="ECO:0000256" key="6">
    <source>
        <dbReference type="ARBA" id="ARBA00022840"/>
    </source>
</evidence>
<feature type="binding site" evidence="9">
    <location>
        <begin position="352"/>
        <end position="359"/>
    </location>
    <ligand>
        <name>ATP</name>
        <dbReference type="ChEBI" id="CHEBI:30616"/>
        <label>2</label>
    </ligand>
</feature>
<dbReference type="InterPro" id="IPR037118">
    <property type="entry name" value="Val-tRNA_synth_C_sf"/>
</dbReference>
<dbReference type="PANTHER" id="PTHR42855:SF1">
    <property type="entry name" value="ABC TRANSPORTER DOMAIN-CONTAINING PROTEIN"/>
    <property type="match status" value="1"/>
</dbReference>
<keyword evidence="7 9" id="KW-0238">DNA-binding</keyword>
<dbReference type="InterPro" id="IPR043686">
    <property type="entry name" value="Uup"/>
</dbReference>
<evidence type="ECO:0000256" key="1">
    <source>
        <dbReference type="ARBA" id="ARBA00022490"/>
    </source>
</evidence>
<keyword evidence="8 9" id="KW-0234">DNA repair</keyword>
<keyword evidence="6 9" id="KW-0067">ATP-binding</keyword>
<evidence type="ECO:0000256" key="9">
    <source>
        <dbReference type="HAMAP-Rule" id="MF_00848"/>
    </source>
</evidence>
<comment type="subcellular location">
    <subcellularLocation>
        <location evidence="9">Cytoplasm</location>
    </subcellularLocation>
    <text evidence="9">Associates with ribosomes.</text>
</comment>
<organism evidence="11 12">
    <name type="scientific">Thalassotalea castellviae</name>
    <dbReference type="NCBI Taxonomy" id="3075612"/>
    <lineage>
        <taxon>Bacteria</taxon>
        <taxon>Pseudomonadati</taxon>
        <taxon>Pseudomonadota</taxon>
        <taxon>Gammaproteobacteria</taxon>
        <taxon>Alteromonadales</taxon>
        <taxon>Colwelliaceae</taxon>
        <taxon>Thalassotalea</taxon>
    </lineage>
</organism>
<dbReference type="PROSITE" id="PS50893">
    <property type="entry name" value="ABC_TRANSPORTER_2"/>
    <property type="match status" value="2"/>
</dbReference>
<evidence type="ECO:0000256" key="2">
    <source>
        <dbReference type="ARBA" id="ARBA00022737"/>
    </source>
</evidence>
<dbReference type="PROSITE" id="PS00211">
    <property type="entry name" value="ABC_TRANSPORTER_1"/>
    <property type="match status" value="2"/>
</dbReference>
<evidence type="ECO:0000259" key="10">
    <source>
        <dbReference type="PROSITE" id="PS50893"/>
    </source>
</evidence>